<gene>
    <name evidence="1" type="ORF">ACFONL_19505</name>
</gene>
<dbReference type="Proteomes" id="UP001595704">
    <property type="component" value="Unassembled WGS sequence"/>
</dbReference>
<organism evidence="1 2">
    <name type="scientific">Camelimonas fluminis</name>
    <dbReference type="NCBI Taxonomy" id="1576911"/>
    <lineage>
        <taxon>Bacteria</taxon>
        <taxon>Pseudomonadati</taxon>
        <taxon>Pseudomonadota</taxon>
        <taxon>Alphaproteobacteria</taxon>
        <taxon>Hyphomicrobiales</taxon>
        <taxon>Chelatococcaceae</taxon>
        <taxon>Camelimonas</taxon>
    </lineage>
</organism>
<comment type="caution">
    <text evidence="1">The sequence shown here is derived from an EMBL/GenBank/DDBJ whole genome shotgun (WGS) entry which is preliminary data.</text>
</comment>
<keyword evidence="2" id="KW-1185">Reference proteome</keyword>
<protein>
    <submittedName>
        <fullName evidence="1">Uncharacterized protein</fullName>
    </submittedName>
</protein>
<evidence type="ECO:0000313" key="2">
    <source>
        <dbReference type="Proteomes" id="UP001595704"/>
    </source>
</evidence>
<dbReference type="EMBL" id="JBHRYC010000096">
    <property type="protein sequence ID" value="MFC3639529.1"/>
    <property type="molecule type" value="Genomic_DNA"/>
</dbReference>
<sequence>MENVHDIYAEIAELRAELAHCILTRKERRETQQRLDQALAEAERRQREAAGA</sequence>
<proteinExistence type="predicted"/>
<name>A0ABV7ULE4_9HYPH</name>
<accession>A0ABV7ULE4</accession>
<dbReference type="RefSeq" id="WP_160170419.1">
    <property type="nucleotide sequence ID" value="NZ_BNCG01000052.1"/>
</dbReference>
<evidence type="ECO:0000313" key="1">
    <source>
        <dbReference type="EMBL" id="MFC3639529.1"/>
    </source>
</evidence>
<reference evidence="2" key="1">
    <citation type="journal article" date="2019" name="Int. J. Syst. Evol. Microbiol.">
        <title>The Global Catalogue of Microorganisms (GCM) 10K type strain sequencing project: providing services to taxonomists for standard genome sequencing and annotation.</title>
        <authorList>
            <consortium name="The Broad Institute Genomics Platform"/>
            <consortium name="The Broad Institute Genome Sequencing Center for Infectious Disease"/>
            <person name="Wu L."/>
            <person name="Ma J."/>
        </authorList>
    </citation>
    <scope>NUCLEOTIDE SEQUENCE [LARGE SCALE GENOMIC DNA]</scope>
    <source>
        <strain evidence="2">KCTC 42282</strain>
    </source>
</reference>